<gene>
    <name evidence="2" type="ORF">ACFFTU_03945</name>
</gene>
<evidence type="ECO:0000313" key="3">
    <source>
        <dbReference type="Proteomes" id="UP001589718"/>
    </source>
</evidence>
<dbReference type="EMBL" id="JBHMCR010000002">
    <property type="protein sequence ID" value="MFB9519103.1"/>
    <property type="molecule type" value="Genomic_DNA"/>
</dbReference>
<evidence type="ECO:0000256" key="1">
    <source>
        <dbReference type="SAM" id="Phobius"/>
    </source>
</evidence>
<protein>
    <submittedName>
        <fullName evidence="2">DUF5708 family protein</fullName>
    </submittedName>
</protein>
<feature type="transmembrane region" description="Helical" evidence="1">
    <location>
        <begin position="7"/>
        <end position="25"/>
    </location>
</feature>
<keyword evidence="1" id="KW-0812">Transmembrane</keyword>
<dbReference type="Proteomes" id="UP001589718">
    <property type="component" value="Unassembled WGS sequence"/>
</dbReference>
<proteinExistence type="predicted"/>
<feature type="transmembrane region" description="Helical" evidence="1">
    <location>
        <begin position="37"/>
        <end position="55"/>
    </location>
</feature>
<organism evidence="2 3">
    <name type="scientific">Streptomyces cremeus</name>
    <dbReference type="NCBI Taxonomy" id="66881"/>
    <lineage>
        <taxon>Bacteria</taxon>
        <taxon>Bacillati</taxon>
        <taxon>Actinomycetota</taxon>
        <taxon>Actinomycetes</taxon>
        <taxon>Kitasatosporales</taxon>
        <taxon>Streptomycetaceae</taxon>
        <taxon>Streptomyces</taxon>
    </lineage>
</organism>
<keyword evidence="1" id="KW-0472">Membrane</keyword>
<comment type="caution">
    <text evidence="2">The sequence shown here is derived from an EMBL/GenBank/DDBJ whole genome shotgun (WGS) entry which is preliminary data.</text>
</comment>
<sequence length="66" mass="6798">MNRAVKTLLEGAVTFLAGLALKLFGTDEQIVWVTPTKAGVVLMVVGGCLLVAALLQSLRGAGASRT</sequence>
<keyword evidence="1" id="KW-1133">Transmembrane helix</keyword>
<dbReference type="InterPro" id="IPR043762">
    <property type="entry name" value="DUF5708"/>
</dbReference>
<name>A0ABV5P7N3_STRCM</name>
<keyword evidence="3" id="KW-1185">Reference proteome</keyword>
<reference evidence="2 3" key="1">
    <citation type="submission" date="2024-09" db="EMBL/GenBank/DDBJ databases">
        <authorList>
            <person name="Sun Q."/>
            <person name="Mori K."/>
        </authorList>
    </citation>
    <scope>NUCLEOTIDE SEQUENCE [LARGE SCALE GENOMIC DNA]</scope>
    <source>
        <strain evidence="2 3">JCM 4362</strain>
    </source>
</reference>
<dbReference type="RefSeq" id="WP_345217933.1">
    <property type="nucleotide sequence ID" value="NZ_BAAAXE010000001.1"/>
</dbReference>
<dbReference type="Pfam" id="PF18969">
    <property type="entry name" value="DUF5708"/>
    <property type="match status" value="1"/>
</dbReference>
<evidence type="ECO:0000313" key="2">
    <source>
        <dbReference type="EMBL" id="MFB9519103.1"/>
    </source>
</evidence>
<accession>A0ABV5P7N3</accession>